<dbReference type="InterPro" id="IPR013321">
    <property type="entry name" value="Arc_rbn_hlx_hlx"/>
</dbReference>
<dbReference type="Proteomes" id="UP000270988">
    <property type="component" value="Chromosome"/>
</dbReference>
<evidence type="ECO:0000313" key="2">
    <source>
        <dbReference type="Proteomes" id="UP000270988"/>
    </source>
</evidence>
<organism evidence="1 2">
    <name type="scientific">Rothia dentocariosa</name>
    <dbReference type="NCBI Taxonomy" id="2047"/>
    <lineage>
        <taxon>Bacteria</taxon>
        <taxon>Bacillati</taxon>
        <taxon>Actinomycetota</taxon>
        <taxon>Actinomycetes</taxon>
        <taxon>Micrococcales</taxon>
        <taxon>Micrococcaceae</taxon>
        <taxon>Rothia</taxon>
    </lineage>
</organism>
<name>A0A3S5C1I9_9MICC</name>
<dbReference type="SUPFAM" id="SSF143100">
    <property type="entry name" value="TTHA1013/TTHA0281-like"/>
    <property type="match status" value="1"/>
</dbReference>
<reference evidence="1 2" key="1">
    <citation type="submission" date="2018-12" db="EMBL/GenBank/DDBJ databases">
        <authorList>
            <consortium name="Pathogen Informatics"/>
        </authorList>
    </citation>
    <scope>NUCLEOTIDE SEQUENCE [LARGE SCALE GENOMIC DNA]</scope>
    <source>
        <strain evidence="1 2">NCTC10918</strain>
    </source>
</reference>
<accession>A0A3S5C1I9</accession>
<protein>
    <submittedName>
        <fullName evidence="1">Uncharacterized protein encoded in hypervariable junctions of pilus gene clusters</fullName>
    </submittedName>
</protein>
<sequence>MSIPREELYTYRVEWSEEDQEFVGTVAEFPSLSCLADSSLEALSGIQQVVLQAIDILKEEGKPVPEPYRLRQFSGRFNLRVSPQLHRKLSQQAAFAHQSLNQYVSQALEAAA</sequence>
<dbReference type="SUPFAM" id="SSF47598">
    <property type="entry name" value="Ribbon-helix-helix"/>
    <property type="match status" value="1"/>
</dbReference>
<dbReference type="GO" id="GO:0006355">
    <property type="term" value="P:regulation of DNA-templated transcription"/>
    <property type="evidence" value="ECO:0007669"/>
    <property type="project" value="InterPro"/>
</dbReference>
<dbReference type="Gene3D" id="3.30.160.250">
    <property type="match status" value="1"/>
</dbReference>
<dbReference type="InterPro" id="IPR008651">
    <property type="entry name" value="Uncharacterised_HicB"/>
</dbReference>
<dbReference type="Pfam" id="PF05534">
    <property type="entry name" value="HicB"/>
    <property type="match status" value="1"/>
</dbReference>
<dbReference type="AlphaFoldDB" id="A0A3S5C1I9"/>
<dbReference type="InterPro" id="IPR010985">
    <property type="entry name" value="Ribbon_hlx_hlx"/>
</dbReference>
<dbReference type="Gene3D" id="1.10.1220.10">
    <property type="entry name" value="Met repressor-like"/>
    <property type="match status" value="1"/>
</dbReference>
<evidence type="ECO:0000313" key="1">
    <source>
        <dbReference type="EMBL" id="VEJ30518.1"/>
    </source>
</evidence>
<proteinExistence type="predicted"/>
<dbReference type="InterPro" id="IPR035069">
    <property type="entry name" value="TTHA1013/TTHA0281-like"/>
</dbReference>
<gene>
    <name evidence="1" type="ORF">NCTC10918_01802</name>
</gene>
<dbReference type="EMBL" id="LR134521">
    <property type="protein sequence ID" value="VEJ30518.1"/>
    <property type="molecule type" value="Genomic_DNA"/>
</dbReference>